<feature type="transmembrane region" description="Helical" evidence="8">
    <location>
        <begin position="176"/>
        <end position="194"/>
    </location>
</feature>
<evidence type="ECO:0000256" key="4">
    <source>
        <dbReference type="ARBA" id="ARBA00022692"/>
    </source>
</evidence>
<organism evidence="10 11">
    <name type="scientific">Gymnopilus dilepis</name>
    <dbReference type="NCBI Taxonomy" id="231916"/>
    <lineage>
        <taxon>Eukaryota</taxon>
        <taxon>Fungi</taxon>
        <taxon>Dikarya</taxon>
        <taxon>Basidiomycota</taxon>
        <taxon>Agaricomycotina</taxon>
        <taxon>Agaricomycetes</taxon>
        <taxon>Agaricomycetidae</taxon>
        <taxon>Agaricales</taxon>
        <taxon>Agaricineae</taxon>
        <taxon>Hymenogastraceae</taxon>
        <taxon>Gymnopilus</taxon>
    </lineage>
</organism>
<sequence length="370" mass="39815">MEYTTRNDANDASSVLPELESGSAGTESKEADRRSLHLTDQTNLLPFKKIIACFSGLALCIVVSTLDTVIVATAIPTISAAFKAGSIVSWVPSAYLLTSTSFQPLYGRFSDIFGRKAAICVAMFVFMVGNLLAGFSRSIVQLIVFRGIAGAGGGGIISMSQIVISDIVSLRDRGKYQGIIGGVVALGYTIGPIIGGALSQKVSWRWCFWICIPISIFAVAVVVFVLPLKPVTGNMRRKLLAVDFIGAALTLAACALLLLPLIWGGITFPWSSAVVLAPLFSGILVVGLFCVWEWKGARLPIVPMYIFKHSTVTGVYITMFVNGFVYYSALYYLPQYFQVVLGYDPIGAGTFLIPILVSQMVFSWISGVVV</sequence>
<proteinExistence type="inferred from homology"/>
<evidence type="ECO:0000256" key="8">
    <source>
        <dbReference type="SAM" id="Phobius"/>
    </source>
</evidence>
<feature type="transmembrane region" description="Helical" evidence="8">
    <location>
        <begin position="206"/>
        <end position="228"/>
    </location>
</feature>
<feature type="transmembrane region" description="Helical" evidence="8">
    <location>
        <begin position="346"/>
        <end position="369"/>
    </location>
</feature>
<feature type="region of interest" description="Disordered" evidence="7">
    <location>
        <begin position="1"/>
        <end position="34"/>
    </location>
</feature>
<name>A0A409WCW9_9AGAR</name>
<dbReference type="InterPro" id="IPR036259">
    <property type="entry name" value="MFS_trans_sf"/>
</dbReference>
<evidence type="ECO:0000256" key="7">
    <source>
        <dbReference type="SAM" id="MobiDB-lite"/>
    </source>
</evidence>
<feature type="transmembrane region" description="Helical" evidence="8">
    <location>
        <begin position="269"/>
        <end position="292"/>
    </location>
</feature>
<dbReference type="Proteomes" id="UP000284706">
    <property type="component" value="Unassembled WGS sequence"/>
</dbReference>
<evidence type="ECO:0000256" key="1">
    <source>
        <dbReference type="ARBA" id="ARBA00004127"/>
    </source>
</evidence>
<comment type="subcellular location">
    <subcellularLocation>
        <location evidence="1">Endomembrane system</location>
        <topology evidence="1">Multi-pass membrane protein</topology>
    </subcellularLocation>
</comment>
<evidence type="ECO:0000256" key="2">
    <source>
        <dbReference type="ARBA" id="ARBA00008335"/>
    </source>
</evidence>
<dbReference type="InterPro" id="IPR020846">
    <property type="entry name" value="MFS_dom"/>
</dbReference>
<keyword evidence="4 8" id="KW-0812">Transmembrane</keyword>
<dbReference type="InParanoid" id="A0A409WCW9"/>
<dbReference type="FunFam" id="1.20.1720.10:FF:000013">
    <property type="entry name" value="Related to multidrug resistance proteins"/>
    <property type="match status" value="1"/>
</dbReference>
<dbReference type="Pfam" id="PF07690">
    <property type="entry name" value="MFS_1"/>
    <property type="match status" value="1"/>
</dbReference>
<dbReference type="Gene3D" id="1.20.1720.10">
    <property type="entry name" value="Multidrug resistance protein D"/>
    <property type="match status" value="1"/>
</dbReference>
<gene>
    <name evidence="10" type="ORF">CVT26_010196</name>
</gene>
<evidence type="ECO:0000313" key="11">
    <source>
        <dbReference type="Proteomes" id="UP000284706"/>
    </source>
</evidence>
<accession>A0A409WCW9</accession>
<feature type="transmembrane region" description="Helical" evidence="8">
    <location>
        <begin position="142"/>
        <end position="164"/>
    </location>
</feature>
<protein>
    <recommendedName>
        <fullName evidence="9">Major facilitator superfamily (MFS) profile domain-containing protein</fullName>
    </recommendedName>
</protein>
<feature type="transmembrane region" description="Helical" evidence="8">
    <location>
        <begin position="313"/>
        <end position="334"/>
    </location>
</feature>
<evidence type="ECO:0000313" key="10">
    <source>
        <dbReference type="EMBL" id="PPQ76372.1"/>
    </source>
</evidence>
<keyword evidence="3" id="KW-0813">Transport</keyword>
<dbReference type="PANTHER" id="PTHR23501:SF189">
    <property type="entry name" value="DRUG TRANSPORTER, PUTATIVE (AFU_ORTHOLOGUE AFUA_4G03920)-RELATED"/>
    <property type="match status" value="1"/>
</dbReference>
<feature type="transmembrane region" description="Helical" evidence="8">
    <location>
        <begin position="50"/>
        <end position="75"/>
    </location>
</feature>
<comment type="similarity">
    <text evidence="2">Belongs to the major facilitator superfamily.</text>
</comment>
<reference evidence="10 11" key="1">
    <citation type="journal article" date="2018" name="Evol. Lett.">
        <title>Horizontal gene cluster transfer increased hallucinogenic mushroom diversity.</title>
        <authorList>
            <person name="Reynolds H.T."/>
            <person name="Vijayakumar V."/>
            <person name="Gluck-Thaler E."/>
            <person name="Korotkin H.B."/>
            <person name="Matheny P.B."/>
            <person name="Slot J.C."/>
        </authorList>
    </citation>
    <scope>NUCLEOTIDE SEQUENCE [LARGE SCALE GENOMIC DNA]</scope>
    <source>
        <strain evidence="10 11">SRW20</strain>
    </source>
</reference>
<keyword evidence="5 8" id="KW-1133">Transmembrane helix</keyword>
<evidence type="ECO:0000256" key="3">
    <source>
        <dbReference type="ARBA" id="ARBA00022448"/>
    </source>
</evidence>
<keyword evidence="11" id="KW-1185">Reference proteome</keyword>
<dbReference type="GO" id="GO:0005886">
    <property type="term" value="C:plasma membrane"/>
    <property type="evidence" value="ECO:0007669"/>
    <property type="project" value="TreeGrafter"/>
</dbReference>
<dbReference type="PRINTS" id="PR01036">
    <property type="entry name" value="TCRTETB"/>
</dbReference>
<dbReference type="GO" id="GO:0012505">
    <property type="term" value="C:endomembrane system"/>
    <property type="evidence" value="ECO:0007669"/>
    <property type="project" value="UniProtKB-SubCell"/>
</dbReference>
<dbReference type="STRING" id="231916.A0A409WCW9"/>
<dbReference type="OrthoDB" id="10021397at2759"/>
<dbReference type="PANTHER" id="PTHR23501">
    <property type="entry name" value="MAJOR FACILITATOR SUPERFAMILY"/>
    <property type="match status" value="1"/>
</dbReference>
<dbReference type="GO" id="GO:0022857">
    <property type="term" value="F:transmembrane transporter activity"/>
    <property type="evidence" value="ECO:0007669"/>
    <property type="project" value="InterPro"/>
</dbReference>
<evidence type="ECO:0000259" key="9">
    <source>
        <dbReference type="PROSITE" id="PS50850"/>
    </source>
</evidence>
<evidence type="ECO:0000256" key="5">
    <source>
        <dbReference type="ARBA" id="ARBA00022989"/>
    </source>
</evidence>
<dbReference type="PROSITE" id="PS50850">
    <property type="entry name" value="MFS"/>
    <property type="match status" value="1"/>
</dbReference>
<dbReference type="AlphaFoldDB" id="A0A409WCW9"/>
<feature type="transmembrane region" description="Helical" evidence="8">
    <location>
        <begin position="240"/>
        <end position="263"/>
    </location>
</feature>
<feature type="domain" description="Major facilitator superfamily (MFS) profile" evidence="9">
    <location>
        <begin position="53"/>
        <end position="370"/>
    </location>
</feature>
<keyword evidence="6 8" id="KW-0472">Membrane</keyword>
<dbReference type="EMBL" id="NHYE01005167">
    <property type="protein sequence ID" value="PPQ76372.1"/>
    <property type="molecule type" value="Genomic_DNA"/>
</dbReference>
<dbReference type="SUPFAM" id="SSF103473">
    <property type="entry name" value="MFS general substrate transporter"/>
    <property type="match status" value="1"/>
</dbReference>
<dbReference type="InterPro" id="IPR011701">
    <property type="entry name" value="MFS"/>
</dbReference>
<evidence type="ECO:0000256" key="6">
    <source>
        <dbReference type="ARBA" id="ARBA00023136"/>
    </source>
</evidence>
<feature type="compositionally biased region" description="Polar residues" evidence="7">
    <location>
        <begin position="1"/>
        <end position="13"/>
    </location>
</feature>
<feature type="transmembrane region" description="Helical" evidence="8">
    <location>
        <begin position="118"/>
        <end position="136"/>
    </location>
</feature>
<comment type="caution">
    <text evidence="10">The sequence shown here is derived from an EMBL/GenBank/DDBJ whole genome shotgun (WGS) entry which is preliminary data.</text>
</comment>